<dbReference type="EMBL" id="KR029609">
    <property type="protein sequence ID" value="AKH48753.1"/>
    <property type="molecule type" value="Genomic_DNA"/>
</dbReference>
<reference evidence="1" key="1">
    <citation type="journal article" date="2015" name="Front. Microbiol.">
        <title>Combining genomic sequencing methods to explore viral diversity and reveal potential virus-host interactions.</title>
        <authorList>
            <person name="Chow C.E."/>
            <person name="Winget D.M."/>
            <person name="White R.A.III."/>
            <person name="Hallam S.J."/>
            <person name="Suttle C.A."/>
        </authorList>
    </citation>
    <scope>NUCLEOTIDE SEQUENCE</scope>
    <source>
        <strain evidence="1">Oxic3_3</strain>
    </source>
</reference>
<organism evidence="1">
    <name type="scientific">uncultured marine virus</name>
    <dbReference type="NCBI Taxonomy" id="186617"/>
    <lineage>
        <taxon>Viruses</taxon>
        <taxon>environmental samples</taxon>
    </lineage>
</organism>
<reference evidence="1" key="2">
    <citation type="submission" date="2015-03" db="EMBL/GenBank/DDBJ databases">
        <authorList>
            <person name="Chow C.-E.T."/>
            <person name="Winget D.M."/>
            <person name="White R.A.III."/>
            <person name="Hallam S.J."/>
            <person name="Suttle C.A."/>
        </authorList>
    </citation>
    <scope>NUCLEOTIDE SEQUENCE</scope>
    <source>
        <strain evidence="1">Oxic3_3</strain>
    </source>
</reference>
<evidence type="ECO:0000313" key="1">
    <source>
        <dbReference type="EMBL" id="AKH48753.1"/>
    </source>
</evidence>
<name>A0A0F7LB00_9VIRU</name>
<proteinExistence type="predicted"/>
<protein>
    <submittedName>
        <fullName evidence="1">Uncharacterized protein</fullName>
    </submittedName>
</protein>
<accession>A0A0F7LB00</accession>
<sequence length="55" mass="6483">MRDLPCHLLRSTLTDVYSYYLLTYLVGNRCANCCLHRVCLHLQIVWQGIEGRLEE</sequence>